<organism evidence="12 13">
    <name type="scientific">Holothuria leucospilota</name>
    <name type="common">Black long sea cucumber</name>
    <name type="synonym">Mertensiothuria leucospilota</name>
    <dbReference type="NCBI Taxonomy" id="206669"/>
    <lineage>
        <taxon>Eukaryota</taxon>
        <taxon>Metazoa</taxon>
        <taxon>Echinodermata</taxon>
        <taxon>Eleutherozoa</taxon>
        <taxon>Echinozoa</taxon>
        <taxon>Holothuroidea</taxon>
        <taxon>Aspidochirotacea</taxon>
        <taxon>Aspidochirotida</taxon>
        <taxon>Holothuriidae</taxon>
        <taxon>Holothuria</taxon>
    </lineage>
</organism>
<comment type="similarity">
    <text evidence="9">Belongs to the G-protein coupled receptor 1 family.</text>
</comment>
<dbReference type="Pfam" id="PF00001">
    <property type="entry name" value="7tm_1"/>
    <property type="match status" value="1"/>
</dbReference>
<keyword evidence="5 9" id="KW-0297">G-protein coupled receptor</keyword>
<evidence type="ECO:0000256" key="1">
    <source>
        <dbReference type="ARBA" id="ARBA00004651"/>
    </source>
</evidence>
<dbReference type="GO" id="GO:0004930">
    <property type="term" value="F:G protein-coupled receptor activity"/>
    <property type="evidence" value="ECO:0007669"/>
    <property type="project" value="UniProtKB-KW"/>
</dbReference>
<dbReference type="PANTHER" id="PTHR24228:SF72">
    <property type="entry name" value="G-PROTEIN COUPLED RECEPTORS FAMILY 1 PROFILE DOMAIN-CONTAINING PROTEIN"/>
    <property type="match status" value="1"/>
</dbReference>
<feature type="transmembrane region" description="Helical" evidence="10">
    <location>
        <begin position="97"/>
        <end position="115"/>
    </location>
</feature>
<dbReference type="InterPro" id="IPR000276">
    <property type="entry name" value="GPCR_Rhodpsn"/>
</dbReference>
<reference evidence="12" key="1">
    <citation type="submission" date="2021-10" db="EMBL/GenBank/DDBJ databases">
        <title>Tropical sea cucumber genome reveals ecological adaptation and Cuvierian tubules defense mechanism.</title>
        <authorList>
            <person name="Chen T."/>
        </authorList>
    </citation>
    <scope>NUCLEOTIDE SEQUENCE</scope>
    <source>
        <strain evidence="12">Nanhai2018</strain>
        <tissue evidence="12">Muscle</tissue>
    </source>
</reference>
<dbReference type="PROSITE" id="PS50262">
    <property type="entry name" value="G_PROTEIN_RECEP_F1_2"/>
    <property type="match status" value="1"/>
</dbReference>
<dbReference type="Proteomes" id="UP001152320">
    <property type="component" value="Chromosome 2"/>
</dbReference>
<evidence type="ECO:0000256" key="4">
    <source>
        <dbReference type="ARBA" id="ARBA00022989"/>
    </source>
</evidence>
<feature type="transmembrane region" description="Helical" evidence="10">
    <location>
        <begin position="55"/>
        <end position="77"/>
    </location>
</feature>
<evidence type="ECO:0000313" key="12">
    <source>
        <dbReference type="EMBL" id="KAJ8047113.1"/>
    </source>
</evidence>
<protein>
    <submittedName>
        <fullName evidence="12">Melatonin receptor type 1C</fullName>
    </submittedName>
</protein>
<dbReference type="Gene3D" id="1.20.1070.10">
    <property type="entry name" value="Rhodopsin 7-helix transmembrane proteins"/>
    <property type="match status" value="1"/>
</dbReference>
<accession>A0A9Q1HJD3</accession>
<keyword evidence="3 9" id="KW-0812">Transmembrane</keyword>
<dbReference type="GO" id="GO:0005886">
    <property type="term" value="C:plasma membrane"/>
    <property type="evidence" value="ECO:0007669"/>
    <property type="project" value="UniProtKB-SubCell"/>
</dbReference>
<keyword evidence="7 9" id="KW-0675">Receptor</keyword>
<feature type="transmembrane region" description="Helical" evidence="10">
    <location>
        <begin position="181"/>
        <end position="208"/>
    </location>
</feature>
<keyword evidence="13" id="KW-1185">Reference proteome</keyword>
<keyword evidence="4 10" id="KW-1133">Transmembrane helix</keyword>
<dbReference type="InterPro" id="IPR017452">
    <property type="entry name" value="GPCR_Rhodpsn_7TM"/>
</dbReference>
<sequence length="233" mass="26655">MENGTAEVEVTPQLHRIIHSVLLIAMALVGVCGNTLVFIAFCLSRRLQTKTNIFVVNLAAADILTCVCLPIISLSLLVDEGIHTKSWLNTLCAIDIGVIKISLRCSFMMLVFIAVNRYVLITKSQETYKRMFQTKFTVIFLCISWMYPILFVTSQSLSGVIHMGYDVKSHSCNLGSDHHLLYGTLVFSTIALKITVIAYCYGRLYLFLRRHNKQMQKERVQEKWREKKRMSCY</sequence>
<dbReference type="PRINTS" id="PR00237">
    <property type="entry name" value="GPCRRHODOPSN"/>
</dbReference>
<evidence type="ECO:0000259" key="11">
    <source>
        <dbReference type="PROSITE" id="PS50262"/>
    </source>
</evidence>
<keyword evidence="2" id="KW-1003">Cell membrane</keyword>
<evidence type="ECO:0000256" key="10">
    <source>
        <dbReference type="SAM" id="Phobius"/>
    </source>
</evidence>
<comment type="subcellular location">
    <subcellularLocation>
        <location evidence="1">Cell membrane</location>
        <topology evidence="1">Multi-pass membrane protein</topology>
    </subcellularLocation>
</comment>
<evidence type="ECO:0000256" key="5">
    <source>
        <dbReference type="ARBA" id="ARBA00023040"/>
    </source>
</evidence>
<evidence type="ECO:0000256" key="9">
    <source>
        <dbReference type="RuleBase" id="RU000688"/>
    </source>
</evidence>
<comment type="caution">
    <text evidence="12">The sequence shown here is derived from an EMBL/GenBank/DDBJ whole genome shotgun (WGS) entry which is preliminary data.</text>
</comment>
<dbReference type="OrthoDB" id="6076970at2759"/>
<evidence type="ECO:0000256" key="6">
    <source>
        <dbReference type="ARBA" id="ARBA00023136"/>
    </source>
</evidence>
<evidence type="ECO:0000256" key="3">
    <source>
        <dbReference type="ARBA" id="ARBA00022692"/>
    </source>
</evidence>
<dbReference type="EMBL" id="JAIZAY010000002">
    <property type="protein sequence ID" value="KAJ8047113.1"/>
    <property type="molecule type" value="Genomic_DNA"/>
</dbReference>
<evidence type="ECO:0000313" key="13">
    <source>
        <dbReference type="Proteomes" id="UP001152320"/>
    </source>
</evidence>
<name>A0A9Q1HJD3_HOLLE</name>
<feature type="domain" description="G-protein coupled receptors family 1 profile" evidence="11">
    <location>
        <begin position="33"/>
        <end position="233"/>
    </location>
</feature>
<proteinExistence type="inferred from homology"/>
<dbReference type="SUPFAM" id="SSF81321">
    <property type="entry name" value="Family A G protein-coupled receptor-like"/>
    <property type="match status" value="1"/>
</dbReference>
<gene>
    <name evidence="12" type="ORF">HOLleu_06018</name>
</gene>
<feature type="transmembrane region" description="Helical" evidence="10">
    <location>
        <begin position="17"/>
        <end position="43"/>
    </location>
</feature>
<dbReference type="CDD" id="cd00637">
    <property type="entry name" value="7tm_classA_rhodopsin-like"/>
    <property type="match status" value="1"/>
</dbReference>
<evidence type="ECO:0000256" key="8">
    <source>
        <dbReference type="ARBA" id="ARBA00023224"/>
    </source>
</evidence>
<keyword evidence="6 10" id="KW-0472">Membrane</keyword>
<dbReference type="PROSITE" id="PS00237">
    <property type="entry name" value="G_PROTEIN_RECEP_F1_1"/>
    <property type="match status" value="1"/>
</dbReference>
<dbReference type="AlphaFoldDB" id="A0A9Q1HJD3"/>
<feature type="transmembrane region" description="Helical" evidence="10">
    <location>
        <begin position="136"/>
        <end position="161"/>
    </location>
</feature>
<keyword evidence="8 9" id="KW-0807">Transducer</keyword>
<evidence type="ECO:0000256" key="7">
    <source>
        <dbReference type="ARBA" id="ARBA00023170"/>
    </source>
</evidence>
<evidence type="ECO:0000256" key="2">
    <source>
        <dbReference type="ARBA" id="ARBA00022475"/>
    </source>
</evidence>
<dbReference type="PANTHER" id="PTHR24228">
    <property type="entry name" value="B2 BRADYKININ RECEPTOR/ANGIOTENSIN II RECEPTOR"/>
    <property type="match status" value="1"/>
</dbReference>